<evidence type="ECO:0000259" key="2">
    <source>
        <dbReference type="Pfam" id="PF22974"/>
    </source>
</evidence>
<dbReference type="Proteomes" id="UP001221413">
    <property type="component" value="Unassembled WGS sequence"/>
</dbReference>
<keyword evidence="1" id="KW-0732">Signal</keyword>
<reference evidence="4" key="1">
    <citation type="submission" date="2023-01" db="EMBL/GenBank/DDBJ databases">
        <title>The chitinases involved in constricting ring structure development in the nematode-trapping fungus Drechslerella dactyloides.</title>
        <authorList>
            <person name="Wang R."/>
            <person name="Zhang L."/>
            <person name="Tang P."/>
            <person name="Li S."/>
            <person name="Liang L."/>
        </authorList>
    </citation>
    <scope>NUCLEOTIDE SEQUENCE</scope>
    <source>
        <strain evidence="4">YMF1.00031</strain>
    </source>
</reference>
<dbReference type="EMBL" id="JAQGDS010000006">
    <property type="protein sequence ID" value="KAJ6260048.1"/>
    <property type="molecule type" value="Genomic_DNA"/>
</dbReference>
<feature type="chain" id="PRO_5042284335" evidence="1">
    <location>
        <begin position="20"/>
        <end position="869"/>
    </location>
</feature>
<keyword evidence="5" id="KW-1185">Reference proteome</keyword>
<dbReference type="InterPro" id="IPR055647">
    <property type="entry name" value="DUF7223"/>
</dbReference>
<dbReference type="InterPro" id="IPR054293">
    <property type="entry name" value="DUF7029"/>
</dbReference>
<organism evidence="4 5">
    <name type="scientific">Drechslerella dactyloides</name>
    <name type="common">Nematode-trapping fungus</name>
    <name type="synonym">Arthrobotrys dactyloides</name>
    <dbReference type="NCBI Taxonomy" id="74499"/>
    <lineage>
        <taxon>Eukaryota</taxon>
        <taxon>Fungi</taxon>
        <taxon>Dikarya</taxon>
        <taxon>Ascomycota</taxon>
        <taxon>Pezizomycotina</taxon>
        <taxon>Orbiliomycetes</taxon>
        <taxon>Orbiliales</taxon>
        <taxon>Orbiliaceae</taxon>
        <taxon>Drechslerella</taxon>
    </lineage>
</organism>
<dbReference type="Pfam" id="PF22974">
    <property type="entry name" value="DUF7029"/>
    <property type="match status" value="1"/>
</dbReference>
<sequence length="869" mass="93801">MKAEVAIIWASCLLGLAAARPASKKSCAPSQKPSSTYKASSVTFASYDGPPSGVPVDQGNMATLLPGIFWDQDMSNMDNLIPESKCKLFYAQHDNAKKPGQIAQAEYKMKYPTVALEHTRYVSAVSCSQPDHMDISFRDRASYLWAKRHWIPYNSETNDTMVIVGRFPGCNPTKDDGMRSWSLVDDVTFNDATYDVDATIKYMEMKDVVEGATIQVGNYVPNGQKPAPAGGPKAAGAEAAVPDPTPAHAFQRPYYASVAAATTAPTASGKIAADYGRWGPDFDIKKDDKIGYMDASRAVITPAPVARSTTDVAHYKRWGWNPWENITSAFKIVTDEVKDIASHVASAVSGAASAIESGAKAVATDAANVINDFTSYTHHLDLPSLAIKVDVNEGPTPFRDLPGRKLFEDVGGVTLYCVDCGAEGSAHFSATVTFSLLHGIESGSLDFAGNIKARVSVGMVNNNPNIQLPFPKSADYEVFNVGLPSLSIPNILTVGPYIALDVIGSVSIGATGLIRAGFELEIEKPTFHADIKDLSKSTASGWEPKFKPILDLNGNLTLNAELQTPISLNFGINVLKGKFETAISLSEAPTVKFSMINRFDGSLNPGALKNPEAGGLINGSFGPNTGNCLGSMLALRVGLDTIIGIKKSAMSYSLFKLDIYKNEWCIQHNIFSLLNNPTRRALDAPNPEYSSGRINTATNDLSIVSGINGNVYVDSAAPPQDSNGNNTSYQWLSWNNLVVGAQDGRLLYAYSDELESHSVSRFRLGSWEHVPKTAKQVALLPSDDLMTASILGDKKKFLYPIACTYKTQPTKMFLAVDIIEGIKKLQDPKLQDEITGGEVHACGFLKWKNTDLKPFVPTGGQGNKTDSRI</sequence>
<feature type="domain" description="DUF7223" evidence="3">
    <location>
        <begin position="413"/>
        <end position="595"/>
    </location>
</feature>
<dbReference type="Pfam" id="PF23865">
    <property type="entry name" value="DUF7223"/>
    <property type="match status" value="1"/>
</dbReference>
<protein>
    <submittedName>
        <fullName evidence="4">Uncharacterized protein</fullName>
    </submittedName>
</protein>
<evidence type="ECO:0000313" key="5">
    <source>
        <dbReference type="Proteomes" id="UP001221413"/>
    </source>
</evidence>
<accession>A0AAD6NKF5</accession>
<dbReference type="AlphaFoldDB" id="A0AAD6NKF5"/>
<gene>
    <name evidence="4" type="ORF">Dda_5694</name>
</gene>
<comment type="caution">
    <text evidence="4">The sequence shown here is derived from an EMBL/GenBank/DDBJ whole genome shotgun (WGS) entry which is preliminary data.</text>
</comment>
<feature type="domain" description="DUF7029" evidence="2">
    <location>
        <begin position="107"/>
        <end position="211"/>
    </location>
</feature>
<feature type="signal peptide" evidence="1">
    <location>
        <begin position="1"/>
        <end position="19"/>
    </location>
</feature>
<name>A0AAD6NKF5_DREDA</name>
<proteinExistence type="predicted"/>
<evidence type="ECO:0000259" key="3">
    <source>
        <dbReference type="Pfam" id="PF23865"/>
    </source>
</evidence>
<evidence type="ECO:0000313" key="4">
    <source>
        <dbReference type="EMBL" id="KAJ6260048.1"/>
    </source>
</evidence>
<evidence type="ECO:0000256" key="1">
    <source>
        <dbReference type="SAM" id="SignalP"/>
    </source>
</evidence>